<dbReference type="OrthoDB" id="437369at2759"/>
<reference evidence="1" key="1">
    <citation type="submission" date="2025-08" db="UniProtKB">
        <authorList>
            <consortium name="Ensembl"/>
        </authorList>
    </citation>
    <scope>IDENTIFICATION</scope>
</reference>
<dbReference type="Pfam" id="PF13450">
    <property type="entry name" value="NAD_binding_8"/>
    <property type="match status" value="1"/>
</dbReference>
<name>A0A8C4U0Q5_FALTI</name>
<organism evidence="1 2">
    <name type="scientific">Falco tinnunculus</name>
    <name type="common">Common kestrel</name>
    <dbReference type="NCBI Taxonomy" id="100819"/>
    <lineage>
        <taxon>Eukaryota</taxon>
        <taxon>Metazoa</taxon>
        <taxon>Chordata</taxon>
        <taxon>Craniata</taxon>
        <taxon>Vertebrata</taxon>
        <taxon>Euteleostomi</taxon>
        <taxon>Archelosauria</taxon>
        <taxon>Archosauria</taxon>
        <taxon>Dinosauria</taxon>
        <taxon>Saurischia</taxon>
        <taxon>Theropoda</taxon>
        <taxon>Coelurosauria</taxon>
        <taxon>Aves</taxon>
        <taxon>Neognathae</taxon>
        <taxon>Neoaves</taxon>
        <taxon>Telluraves</taxon>
        <taxon>Australaves</taxon>
        <taxon>Falconiformes</taxon>
        <taxon>Falconidae</taxon>
        <taxon>Falco</taxon>
    </lineage>
</organism>
<dbReference type="Proteomes" id="UP000694562">
    <property type="component" value="Unplaced"/>
</dbReference>
<dbReference type="Gene3D" id="3.50.50.60">
    <property type="entry name" value="FAD/NAD(P)-binding domain"/>
    <property type="match status" value="1"/>
</dbReference>
<dbReference type="PANTHER" id="PTHR15944">
    <property type="entry name" value="FARNESYLCYSTEINE LYASE"/>
    <property type="match status" value="1"/>
</dbReference>
<evidence type="ECO:0000313" key="2">
    <source>
        <dbReference type="Proteomes" id="UP000694562"/>
    </source>
</evidence>
<evidence type="ECO:0000313" key="1">
    <source>
        <dbReference type="Ensembl" id="ENSFTIP00000003977.1"/>
    </source>
</evidence>
<dbReference type="AlphaFoldDB" id="A0A8C4U0Q5"/>
<reference evidence="1" key="2">
    <citation type="submission" date="2025-09" db="UniProtKB">
        <authorList>
            <consortium name="Ensembl"/>
        </authorList>
    </citation>
    <scope>IDENTIFICATION</scope>
</reference>
<dbReference type="SUPFAM" id="SSF51905">
    <property type="entry name" value="FAD/NAD(P)-binding domain"/>
    <property type="match status" value="1"/>
</dbReference>
<dbReference type="PANTHER" id="PTHR15944:SF3">
    <property type="entry name" value="PRENYLCYSTEINE OXIDASE 1"/>
    <property type="match status" value="1"/>
</dbReference>
<dbReference type="Ensembl" id="ENSFTIT00000004159.1">
    <property type="protein sequence ID" value="ENSFTIP00000003977.1"/>
    <property type="gene ID" value="ENSFTIG00000002752.1"/>
</dbReference>
<dbReference type="GO" id="GO:0030327">
    <property type="term" value="P:prenylated protein catabolic process"/>
    <property type="evidence" value="ECO:0007669"/>
    <property type="project" value="TreeGrafter"/>
</dbReference>
<dbReference type="GO" id="GO:0001735">
    <property type="term" value="F:prenylcysteine oxidase activity"/>
    <property type="evidence" value="ECO:0007669"/>
    <property type="project" value="InterPro"/>
</dbReference>
<proteinExistence type="predicted"/>
<dbReference type="InterPro" id="IPR036188">
    <property type="entry name" value="FAD/NAD-bd_sf"/>
</dbReference>
<keyword evidence="2" id="KW-1185">Reference proteome</keyword>
<dbReference type="OMA" id="PLCAHRC"/>
<sequence>MGAGVGVPGQGPGADAGSPAVVGAGVGGAAAAHFLRQRFGRGARLAVLERAAPGGRVATVRLEGAGYEAGGAVLHPLNLHMKRFVSDL</sequence>
<protein>
    <submittedName>
        <fullName evidence="1">Uncharacterized protein</fullName>
    </submittedName>
</protein>
<dbReference type="InterPro" id="IPR017046">
    <property type="entry name" value="Prenylcysteine_Oxase1"/>
</dbReference>
<accession>A0A8C4U0Q5</accession>